<gene>
    <name evidence="7" type="ORF">BJF91_19505</name>
    <name evidence="6" type="ORF">GGQ71_000524</name>
</gene>
<dbReference type="SUPFAM" id="SSF53850">
    <property type="entry name" value="Periplasmic binding protein-like II"/>
    <property type="match status" value="1"/>
</dbReference>
<keyword evidence="4" id="KW-0804">Transcription</keyword>
<reference evidence="6 9" key="2">
    <citation type="submission" date="2020-08" db="EMBL/GenBank/DDBJ databases">
        <title>Genomic Encyclopedia of Type Strains, Phase IV (KMG-IV): sequencing the most valuable type-strain genomes for metagenomic binning, comparative biology and taxonomic classification.</title>
        <authorList>
            <person name="Goeker M."/>
        </authorList>
    </citation>
    <scope>NUCLEOTIDE SEQUENCE [LARGE SCALE GENOMIC DNA]</scope>
    <source>
        <strain evidence="6 9">DSM 100021</strain>
    </source>
</reference>
<dbReference type="GO" id="GO:0003700">
    <property type="term" value="F:DNA-binding transcription factor activity"/>
    <property type="evidence" value="ECO:0007669"/>
    <property type="project" value="InterPro"/>
</dbReference>
<dbReference type="GO" id="GO:0043565">
    <property type="term" value="F:sequence-specific DNA binding"/>
    <property type="evidence" value="ECO:0007669"/>
    <property type="project" value="TreeGrafter"/>
</dbReference>
<dbReference type="RefSeq" id="WP_075615044.1">
    <property type="nucleotide sequence ID" value="NZ_JACIED010000001.1"/>
</dbReference>
<keyword evidence="2" id="KW-0805">Transcription regulation</keyword>
<evidence type="ECO:0000313" key="6">
    <source>
        <dbReference type="EMBL" id="MBB4006288.1"/>
    </source>
</evidence>
<comment type="similarity">
    <text evidence="1">Belongs to the LysR transcriptional regulatory family.</text>
</comment>
<protein>
    <submittedName>
        <fullName evidence="6">DNA-binding transcriptional LysR family regulator</fullName>
    </submittedName>
    <submittedName>
        <fullName evidence="7">LysR family transcriptional regulator</fullName>
    </submittedName>
</protein>
<dbReference type="GO" id="GO:0006351">
    <property type="term" value="P:DNA-templated transcription"/>
    <property type="evidence" value="ECO:0007669"/>
    <property type="project" value="TreeGrafter"/>
</dbReference>
<dbReference type="STRING" id="887144.BJF91_19505"/>
<sequence>MKPDQLSWDLYRSLLAVITEGSLSAAARSLGLTQPTVGRHIELLEQAFGTPLFLRSQRGLTPTDTALAMRSHAALMAATSTSLARIAAGGSESGQESDIKGPVRLSASEVISIEVLPQILAPLQERFSGLEIELSASDTVEDLLQREVDIAVRMVAPTQLALLSQRIGAIGIGFFAHASYLERHGTPENLSDLAQHRLIGFDRHLAYVRVVLKSRPELEALHFGFRTDSNLAQFAAIRAGLGIGLCQGGLGRRHAELVEVLPGSLDIALDTYVVMHEDLKLSRRYRTVFDAVVTGLKTYIAR</sequence>
<dbReference type="Proteomes" id="UP000544107">
    <property type="component" value="Unassembled WGS sequence"/>
</dbReference>
<dbReference type="Gene3D" id="1.10.10.10">
    <property type="entry name" value="Winged helix-like DNA-binding domain superfamily/Winged helix DNA-binding domain"/>
    <property type="match status" value="1"/>
</dbReference>
<dbReference type="PRINTS" id="PR00039">
    <property type="entry name" value="HTHLYSR"/>
</dbReference>
<dbReference type="InterPro" id="IPR036390">
    <property type="entry name" value="WH_DNA-bd_sf"/>
</dbReference>
<evidence type="ECO:0000256" key="2">
    <source>
        <dbReference type="ARBA" id="ARBA00023015"/>
    </source>
</evidence>
<dbReference type="EMBL" id="MKIN01000022">
    <property type="protein sequence ID" value="OLP49254.1"/>
    <property type="molecule type" value="Genomic_DNA"/>
</dbReference>
<evidence type="ECO:0000256" key="1">
    <source>
        <dbReference type="ARBA" id="ARBA00009437"/>
    </source>
</evidence>
<dbReference type="PROSITE" id="PS50931">
    <property type="entry name" value="HTH_LYSR"/>
    <property type="match status" value="1"/>
</dbReference>
<dbReference type="SUPFAM" id="SSF46785">
    <property type="entry name" value="Winged helix' DNA-binding domain"/>
    <property type="match status" value="1"/>
</dbReference>
<reference evidence="7 8" key="1">
    <citation type="submission" date="2016-09" db="EMBL/GenBank/DDBJ databases">
        <title>Rhizobium oryziradicis sp. nov., isolated from the root of rice.</title>
        <authorList>
            <person name="Zhao J."/>
            <person name="Zhang X."/>
        </authorList>
    </citation>
    <scope>NUCLEOTIDE SEQUENCE [LARGE SCALE GENOMIC DNA]</scope>
    <source>
        <strain evidence="7 8">14971</strain>
    </source>
</reference>
<dbReference type="AlphaFoldDB" id="A0A1Q9A3T4"/>
<dbReference type="InterPro" id="IPR058163">
    <property type="entry name" value="LysR-type_TF_proteobact-type"/>
</dbReference>
<dbReference type="Proteomes" id="UP000185598">
    <property type="component" value="Unassembled WGS sequence"/>
</dbReference>
<evidence type="ECO:0000256" key="3">
    <source>
        <dbReference type="ARBA" id="ARBA00023125"/>
    </source>
</evidence>
<dbReference type="PANTHER" id="PTHR30537:SF3">
    <property type="entry name" value="TRANSCRIPTIONAL REGULATORY PROTEIN"/>
    <property type="match status" value="1"/>
</dbReference>
<comment type="caution">
    <text evidence="7">The sequence shown here is derived from an EMBL/GenBank/DDBJ whole genome shotgun (WGS) entry which is preliminary data.</text>
</comment>
<evidence type="ECO:0000259" key="5">
    <source>
        <dbReference type="PROSITE" id="PS50931"/>
    </source>
</evidence>
<evidence type="ECO:0000256" key="4">
    <source>
        <dbReference type="ARBA" id="ARBA00023163"/>
    </source>
</evidence>
<accession>A0A1Q9A3T4</accession>
<name>A0A1Q9A3T4_9HYPH</name>
<evidence type="ECO:0000313" key="7">
    <source>
        <dbReference type="EMBL" id="OLP49254.1"/>
    </source>
</evidence>
<dbReference type="InterPro" id="IPR036388">
    <property type="entry name" value="WH-like_DNA-bd_sf"/>
</dbReference>
<dbReference type="InterPro" id="IPR000847">
    <property type="entry name" value="LysR_HTH_N"/>
</dbReference>
<evidence type="ECO:0000313" key="9">
    <source>
        <dbReference type="Proteomes" id="UP000544107"/>
    </source>
</evidence>
<dbReference type="EMBL" id="JACIED010000001">
    <property type="protein sequence ID" value="MBB4006288.1"/>
    <property type="molecule type" value="Genomic_DNA"/>
</dbReference>
<dbReference type="OrthoDB" id="9798121at2"/>
<dbReference type="Gene3D" id="3.40.190.290">
    <property type="match status" value="1"/>
</dbReference>
<evidence type="ECO:0000313" key="8">
    <source>
        <dbReference type="Proteomes" id="UP000185598"/>
    </source>
</evidence>
<proteinExistence type="inferred from homology"/>
<dbReference type="Pfam" id="PF00126">
    <property type="entry name" value="HTH_1"/>
    <property type="match status" value="1"/>
</dbReference>
<dbReference type="InterPro" id="IPR005119">
    <property type="entry name" value="LysR_subst-bd"/>
</dbReference>
<keyword evidence="3 6" id="KW-0238">DNA-binding</keyword>
<organism evidence="7 8">
    <name type="scientific">Allorhizobium taibaishanense</name>
    <dbReference type="NCBI Taxonomy" id="887144"/>
    <lineage>
        <taxon>Bacteria</taxon>
        <taxon>Pseudomonadati</taxon>
        <taxon>Pseudomonadota</taxon>
        <taxon>Alphaproteobacteria</taxon>
        <taxon>Hyphomicrobiales</taxon>
        <taxon>Rhizobiaceae</taxon>
        <taxon>Rhizobium/Agrobacterium group</taxon>
        <taxon>Allorhizobium</taxon>
    </lineage>
</organism>
<feature type="domain" description="HTH lysR-type" evidence="5">
    <location>
        <begin position="1"/>
        <end position="63"/>
    </location>
</feature>
<dbReference type="PANTHER" id="PTHR30537">
    <property type="entry name" value="HTH-TYPE TRANSCRIPTIONAL REGULATOR"/>
    <property type="match status" value="1"/>
</dbReference>
<dbReference type="Pfam" id="PF03466">
    <property type="entry name" value="LysR_substrate"/>
    <property type="match status" value="1"/>
</dbReference>
<keyword evidence="8" id="KW-1185">Reference proteome</keyword>